<dbReference type="SMART" id="SM00474">
    <property type="entry name" value="35EXOc"/>
    <property type="match status" value="1"/>
</dbReference>
<dbReference type="FunCoup" id="A0A7E5VEA2">
    <property type="interactions" value="964"/>
</dbReference>
<evidence type="ECO:0000313" key="5">
    <source>
        <dbReference type="Proteomes" id="UP000322000"/>
    </source>
</evidence>
<dbReference type="OrthoDB" id="1920326at2759"/>
<evidence type="ECO:0000313" key="6">
    <source>
        <dbReference type="RefSeq" id="XP_026726629.1"/>
    </source>
</evidence>
<keyword evidence="1" id="KW-0540">Nuclease</keyword>
<name>A0A7E5VEA2_TRINI</name>
<dbReference type="KEGG" id="tnl:113493047"/>
<sequence>MFRNLAWQPSDGLPQPIGLGWLDPGLPFWQKSRPKRPPLLYLLRRCKKQKALGFDCEWVTEKSKRQPVALIQLSSFDGYCALIRLSEIKAMPACLKDLLEDETIYKVGVAPKDDGKYLLIDYSVVIKSTLDLRHLADQAGVEAGGLASLASKTLGVALDKSWRIRCSNWEAQELTQKQQKYAALDAHVAIRIFAILMEKIGRKRSVFSWLYSTKDSVWSQLDKYCSLYADASYKNRRSGTKSLKVKEKEAKTNKEALLQSKRYPYATMGKPLYNNCYLEAPDGELLCTCDKKKALWYVERTTADIVKEDPLTVRLRFEPSGRSVGAVGRYYQLKKENKCVVCGDTQTFIRKNVVPREYRKLFPDIMKDHSSHDVVLLCVHCHQLSNIRDQAVRERLAALCHAPLGTAQRGKFTEDSVGKRIKSAARALLYQSRRNVLPEARRKELEEFLLQHYPDQVEVTEELLQDAANIQTIVENTQFESHGEKVVDYFLKGDGLLRLEEIWREHFLKSMEPRHMPELWSVKHNEERLRVKWDEGRLSQEHLKSIGLTRL</sequence>
<reference evidence="6" key="1">
    <citation type="submission" date="2025-08" db="UniProtKB">
        <authorList>
            <consortium name="RefSeq"/>
        </authorList>
    </citation>
    <scope>IDENTIFICATION</scope>
</reference>
<dbReference type="CDD" id="cd06141">
    <property type="entry name" value="WRN_exo"/>
    <property type="match status" value="1"/>
</dbReference>
<dbReference type="GeneID" id="113493047"/>
<organism evidence="5 6">
    <name type="scientific">Trichoplusia ni</name>
    <name type="common">Cabbage looper</name>
    <dbReference type="NCBI Taxonomy" id="7111"/>
    <lineage>
        <taxon>Eukaryota</taxon>
        <taxon>Metazoa</taxon>
        <taxon>Ecdysozoa</taxon>
        <taxon>Arthropoda</taxon>
        <taxon>Hexapoda</taxon>
        <taxon>Insecta</taxon>
        <taxon>Pterygota</taxon>
        <taxon>Neoptera</taxon>
        <taxon>Endopterygota</taxon>
        <taxon>Lepidoptera</taxon>
        <taxon>Glossata</taxon>
        <taxon>Ditrysia</taxon>
        <taxon>Noctuoidea</taxon>
        <taxon>Noctuidae</taxon>
        <taxon>Plusiinae</taxon>
        <taxon>Trichoplusia</taxon>
    </lineage>
</organism>
<dbReference type="InterPro" id="IPR051132">
    <property type="entry name" value="3-5_Exonuclease_domain"/>
</dbReference>
<dbReference type="Proteomes" id="UP000322000">
    <property type="component" value="Chromosome 4"/>
</dbReference>
<dbReference type="PANTHER" id="PTHR13620">
    <property type="entry name" value="3-5 EXONUCLEASE"/>
    <property type="match status" value="1"/>
</dbReference>
<dbReference type="GO" id="GO:0006139">
    <property type="term" value="P:nucleobase-containing compound metabolic process"/>
    <property type="evidence" value="ECO:0007669"/>
    <property type="project" value="InterPro"/>
</dbReference>
<proteinExistence type="predicted"/>
<feature type="domain" description="3'-5' exonuclease" evidence="4">
    <location>
        <begin position="27"/>
        <end position="201"/>
    </location>
</feature>
<dbReference type="RefSeq" id="XP_026726629.1">
    <property type="nucleotide sequence ID" value="XM_026870828.1"/>
</dbReference>
<protein>
    <submittedName>
        <fullName evidence="6">Exonuclease 3'-5' domain-containing protein 2</fullName>
    </submittedName>
</protein>
<dbReference type="InterPro" id="IPR012337">
    <property type="entry name" value="RNaseH-like_sf"/>
</dbReference>
<dbReference type="SUPFAM" id="SSF53098">
    <property type="entry name" value="Ribonuclease H-like"/>
    <property type="match status" value="1"/>
</dbReference>
<dbReference type="PANTHER" id="PTHR13620:SF104">
    <property type="entry name" value="EXONUCLEASE 3'-5' DOMAIN-CONTAINING PROTEIN 2"/>
    <property type="match status" value="1"/>
</dbReference>
<dbReference type="Pfam" id="PF01612">
    <property type="entry name" value="DNA_pol_A_exo1"/>
    <property type="match status" value="1"/>
</dbReference>
<dbReference type="InterPro" id="IPR002562">
    <property type="entry name" value="3'-5'_exonuclease_dom"/>
</dbReference>
<keyword evidence="3 6" id="KW-0269">Exonuclease</keyword>
<evidence type="ECO:0000256" key="1">
    <source>
        <dbReference type="ARBA" id="ARBA00022722"/>
    </source>
</evidence>
<gene>
    <name evidence="6" type="primary">LOC113493047</name>
</gene>
<evidence type="ECO:0000256" key="3">
    <source>
        <dbReference type="ARBA" id="ARBA00022839"/>
    </source>
</evidence>
<evidence type="ECO:0000259" key="4">
    <source>
        <dbReference type="SMART" id="SM00474"/>
    </source>
</evidence>
<dbReference type="CTD" id="55218"/>
<keyword evidence="2" id="KW-0378">Hydrolase</keyword>
<dbReference type="GO" id="GO:0005634">
    <property type="term" value="C:nucleus"/>
    <property type="evidence" value="ECO:0007669"/>
    <property type="project" value="TreeGrafter"/>
</dbReference>
<dbReference type="AlphaFoldDB" id="A0A7E5VEA2"/>
<dbReference type="GO" id="GO:0003676">
    <property type="term" value="F:nucleic acid binding"/>
    <property type="evidence" value="ECO:0007669"/>
    <property type="project" value="InterPro"/>
</dbReference>
<keyword evidence="5" id="KW-1185">Reference proteome</keyword>
<dbReference type="InterPro" id="IPR036397">
    <property type="entry name" value="RNaseH_sf"/>
</dbReference>
<dbReference type="GO" id="GO:0005737">
    <property type="term" value="C:cytoplasm"/>
    <property type="evidence" value="ECO:0007669"/>
    <property type="project" value="TreeGrafter"/>
</dbReference>
<dbReference type="InParanoid" id="A0A7E5VEA2"/>
<evidence type="ECO:0000256" key="2">
    <source>
        <dbReference type="ARBA" id="ARBA00022801"/>
    </source>
</evidence>
<accession>A0A7E5VEA2</accession>
<dbReference type="Gene3D" id="3.30.420.10">
    <property type="entry name" value="Ribonuclease H-like superfamily/Ribonuclease H"/>
    <property type="match status" value="1"/>
</dbReference>
<dbReference type="GO" id="GO:0008408">
    <property type="term" value="F:3'-5' exonuclease activity"/>
    <property type="evidence" value="ECO:0007669"/>
    <property type="project" value="InterPro"/>
</dbReference>